<name>A0A0B2QUB1_GLYSO</name>
<evidence type="ECO:0000256" key="1">
    <source>
        <dbReference type="SAM" id="MobiDB-lite"/>
    </source>
</evidence>
<proteinExistence type="predicted"/>
<dbReference type="Proteomes" id="UP000053555">
    <property type="component" value="Unassembled WGS sequence"/>
</dbReference>
<dbReference type="PANTHER" id="PTHR36340:SF1">
    <property type="entry name" value="NAD(P)H DEHYDROGENASE SUBUNIT CRR3, CHLOROPLASTIC-RELATED"/>
    <property type="match status" value="1"/>
</dbReference>
<dbReference type="InterPro" id="IPR038931">
    <property type="entry name" value="CRR3"/>
</dbReference>
<reference evidence="2" key="1">
    <citation type="submission" date="2014-07" db="EMBL/GenBank/DDBJ databases">
        <title>Identification of a novel salt tolerance gene in wild soybean by whole-genome sequencing.</title>
        <authorList>
            <person name="Lam H.-M."/>
            <person name="Qi X."/>
            <person name="Li M.-W."/>
            <person name="Liu X."/>
            <person name="Xie M."/>
            <person name="Ni M."/>
            <person name="Xu X."/>
        </authorList>
    </citation>
    <scope>NUCLEOTIDE SEQUENCE [LARGE SCALE GENOMIC DNA]</scope>
    <source>
        <tissue evidence="2">Root</tissue>
    </source>
</reference>
<feature type="compositionally biased region" description="Polar residues" evidence="1">
    <location>
        <begin position="107"/>
        <end position="122"/>
    </location>
</feature>
<sequence>MFCLSNLSTIKPIVANATLPQNNDSDQTKPSIPVPATKSLPRRNRLRNGAPKPSVMQMERIVGAGSFRDTEPPPLRDSDMRKTVMDLFFGQAMEGEVQKKMRETGEWLSTNAEPRITSSSEY</sequence>
<accession>A0A0B2QUB1</accession>
<feature type="region of interest" description="Disordered" evidence="1">
    <location>
        <begin position="18"/>
        <end position="80"/>
    </location>
</feature>
<gene>
    <name evidence="2" type="ORF">glysoja_049932</name>
</gene>
<feature type="region of interest" description="Disordered" evidence="1">
    <location>
        <begin position="101"/>
        <end position="122"/>
    </location>
</feature>
<dbReference type="EMBL" id="KN656445">
    <property type="protein sequence ID" value="KHN23222.1"/>
    <property type="molecule type" value="Genomic_DNA"/>
</dbReference>
<feature type="compositionally biased region" description="Basic and acidic residues" evidence="1">
    <location>
        <begin position="68"/>
        <end position="80"/>
    </location>
</feature>
<evidence type="ECO:0008006" key="3">
    <source>
        <dbReference type="Google" id="ProtNLM"/>
    </source>
</evidence>
<organism evidence="2">
    <name type="scientific">Glycine soja</name>
    <name type="common">Wild soybean</name>
    <dbReference type="NCBI Taxonomy" id="3848"/>
    <lineage>
        <taxon>Eukaryota</taxon>
        <taxon>Viridiplantae</taxon>
        <taxon>Streptophyta</taxon>
        <taxon>Embryophyta</taxon>
        <taxon>Tracheophyta</taxon>
        <taxon>Spermatophyta</taxon>
        <taxon>Magnoliopsida</taxon>
        <taxon>eudicotyledons</taxon>
        <taxon>Gunneridae</taxon>
        <taxon>Pentapetalae</taxon>
        <taxon>rosids</taxon>
        <taxon>fabids</taxon>
        <taxon>Fabales</taxon>
        <taxon>Fabaceae</taxon>
        <taxon>Papilionoideae</taxon>
        <taxon>50 kb inversion clade</taxon>
        <taxon>NPAAA clade</taxon>
        <taxon>indigoferoid/millettioid clade</taxon>
        <taxon>Phaseoleae</taxon>
        <taxon>Glycine</taxon>
        <taxon>Glycine subgen. Soja</taxon>
    </lineage>
</organism>
<dbReference type="AlphaFoldDB" id="A0A0B2QUB1"/>
<dbReference type="PANTHER" id="PTHR36340">
    <property type="entry name" value="NAD(P)H DEHYDROGENASE SUBUNIT CRR3, CHLOROPLASTIC-RELATED"/>
    <property type="match status" value="1"/>
</dbReference>
<evidence type="ECO:0000313" key="2">
    <source>
        <dbReference type="EMBL" id="KHN23222.1"/>
    </source>
</evidence>
<dbReference type="GO" id="GO:0009773">
    <property type="term" value="P:photosynthetic electron transport in photosystem I"/>
    <property type="evidence" value="ECO:0007669"/>
    <property type="project" value="InterPro"/>
</dbReference>
<protein>
    <recommendedName>
        <fullName evidence="3">NAD(P)H dehydrogenase subunit CRR3, chloroplastic</fullName>
    </recommendedName>
</protein>
<feature type="compositionally biased region" description="Polar residues" evidence="1">
    <location>
        <begin position="18"/>
        <end position="30"/>
    </location>
</feature>
<dbReference type="GO" id="GO:0009535">
    <property type="term" value="C:chloroplast thylakoid membrane"/>
    <property type="evidence" value="ECO:0007669"/>
    <property type="project" value="InterPro"/>
</dbReference>
<dbReference type="GO" id="GO:0010598">
    <property type="term" value="C:NAD(P)H dehydrogenase complex (plastoquinone)"/>
    <property type="evidence" value="ECO:0007669"/>
    <property type="project" value="InterPro"/>
</dbReference>